<evidence type="ECO:0000313" key="4">
    <source>
        <dbReference type="Proteomes" id="UP000298327"/>
    </source>
</evidence>
<accession>A0A4Y9Y2U9</accession>
<sequence>MRPRTSLLNPASANVRDRDSLPAAPSPLSRLAYVPPSVAVQAYARTPTTPLTTFGPPSPLLTASFPPSISGGSGMSTSSGIPPPAPLSPHLPTSEMDEAFGMGMPPPTPAYPAYGPSSPVPPTPRAQGPLAGWGGNVGPTVDIPRSRMPGTPGMGSGSGSSGSAGLGSAGLGTSGPLVGGEEVEPDGEVGGEEGKKVVVSVGLLPPPQLSAQKGLAVVGQPRIYPHDQFTLDIFVFNQSAWTRRFEVSCPERRRRRQQQGKGERVRGPGFVPLENRVRVGPLRPATCQSVRMDFLALTPGLHTIDTLTLTDVETGFSMNLRSVMDIVVHETHER</sequence>
<dbReference type="STRING" id="205917.A0A4Y9Y2U9"/>
<dbReference type="Proteomes" id="UP000298327">
    <property type="component" value="Unassembled WGS sequence"/>
</dbReference>
<proteinExistence type="predicted"/>
<evidence type="ECO:0000256" key="1">
    <source>
        <dbReference type="SAM" id="MobiDB-lite"/>
    </source>
</evidence>
<dbReference type="PANTHER" id="PTHR28159">
    <property type="entry name" value="TRAFFICKING PROTEIN PARTICLE COMPLEX II-SPECIFIC SUBUNIT 65"/>
    <property type="match status" value="1"/>
</dbReference>
<reference evidence="3 4" key="1">
    <citation type="submission" date="2019-02" db="EMBL/GenBank/DDBJ databases">
        <title>Genome sequencing of the rare red list fungi Dentipellis fragilis.</title>
        <authorList>
            <person name="Buettner E."/>
            <person name="Kellner H."/>
        </authorList>
    </citation>
    <scope>NUCLEOTIDE SEQUENCE [LARGE SCALE GENOMIC DNA]</scope>
    <source>
        <strain evidence="3 4">DSM 105465</strain>
    </source>
</reference>
<feature type="compositionally biased region" description="Acidic residues" evidence="1">
    <location>
        <begin position="181"/>
        <end position="191"/>
    </location>
</feature>
<evidence type="ECO:0000313" key="3">
    <source>
        <dbReference type="EMBL" id="TFY55917.1"/>
    </source>
</evidence>
<evidence type="ECO:0000259" key="2">
    <source>
        <dbReference type="Pfam" id="PF12735"/>
    </source>
</evidence>
<feature type="compositionally biased region" description="Low complexity" evidence="1">
    <location>
        <begin position="51"/>
        <end position="80"/>
    </location>
</feature>
<feature type="domain" description="Trafficking protein particle complex II-specific subunit 65 IgD3" evidence="2">
    <location>
        <begin position="270"/>
        <end position="328"/>
    </location>
</feature>
<dbReference type="GO" id="GO:1990071">
    <property type="term" value="C:TRAPPII protein complex"/>
    <property type="evidence" value="ECO:0007669"/>
    <property type="project" value="InterPro"/>
</dbReference>
<dbReference type="OrthoDB" id="24630at2759"/>
<gene>
    <name evidence="3" type="ORF">EVG20_g9138</name>
</gene>
<dbReference type="InterPro" id="IPR024662">
    <property type="entry name" value="Trs65"/>
</dbReference>
<dbReference type="AlphaFoldDB" id="A0A4Y9Y2U9"/>
<feature type="compositionally biased region" description="Polar residues" evidence="1">
    <location>
        <begin position="1"/>
        <end position="12"/>
    </location>
</feature>
<dbReference type="GO" id="GO:0005802">
    <property type="term" value="C:trans-Golgi network"/>
    <property type="evidence" value="ECO:0007669"/>
    <property type="project" value="TreeGrafter"/>
</dbReference>
<protein>
    <recommendedName>
        <fullName evidence="2">Trafficking protein particle complex II-specific subunit 65 IgD3 domain-containing protein</fullName>
    </recommendedName>
</protein>
<dbReference type="PANTHER" id="PTHR28159:SF1">
    <property type="entry name" value="TRAFFICKING PROTEIN PARTICLE COMPLEX II-SPECIFIC SUBUNIT 65"/>
    <property type="match status" value="1"/>
</dbReference>
<dbReference type="InterPro" id="IPR055420">
    <property type="entry name" value="IgD3_Trs65"/>
</dbReference>
<name>A0A4Y9Y2U9_9AGAM</name>
<feature type="region of interest" description="Disordered" evidence="1">
    <location>
        <begin position="1"/>
        <end position="29"/>
    </location>
</feature>
<dbReference type="GO" id="GO:0006891">
    <property type="term" value="P:intra-Golgi vesicle-mediated transport"/>
    <property type="evidence" value="ECO:0007669"/>
    <property type="project" value="InterPro"/>
</dbReference>
<dbReference type="Pfam" id="PF12735">
    <property type="entry name" value="IgD3_Trs65"/>
    <property type="match status" value="1"/>
</dbReference>
<organism evidence="3 4">
    <name type="scientific">Dentipellis fragilis</name>
    <dbReference type="NCBI Taxonomy" id="205917"/>
    <lineage>
        <taxon>Eukaryota</taxon>
        <taxon>Fungi</taxon>
        <taxon>Dikarya</taxon>
        <taxon>Basidiomycota</taxon>
        <taxon>Agaricomycotina</taxon>
        <taxon>Agaricomycetes</taxon>
        <taxon>Russulales</taxon>
        <taxon>Hericiaceae</taxon>
        <taxon>Dentipellis</taxon>
    </lineage>
</organism>
<comment type="caution">
    <text evidence="3">The sequence shown here is derived from an EMBL/GenBank/DDBJ whole genome shotgun (WGS) entry which is preliminary data.</text>
</comment>
<feature type="compositionally biased region" description="Gly residues" evidence="1">
    <location>
        <begin position="152"/>
        <end position="173"/>
    </location>
</feature>
<dbReference type="EMBL" id="SEOQ01000874">
    <property type="protein sequence ID" value="TFY55917.1"/>
    <property type="molecule type" value="Genomic_DNA"/>
</dbReference>
<feature type="region of interest" description="Disordered" evidence="1">
    <location>
        <begin position="51"/>
        <end position="191"/>
    </location>
</feature>
<keyword evidence="4" id="KW-1185">Reference proteome</keyword>